<evidence type="ECO:0000313" key="3">
    <source>
        <dbReference type="Proteomes" id="UP000451471"/>
    </source>
</evidence>
<dbReference type="RefSeq" id="WP_158205556.1">
    <property type="nucleotide sequence ID" value="NZ_WSZK01000028.1"/>
</dbReference>
<sequence>MSLAADMDYPIGSSAIVLAGFMFGSVFVTDAVQSLGGSMLHAAAGGFVIGFATMAIIIVLWARQGALGTGGSR</sequence>
<feature type="transmembrane region" description="Helical" evidence="1">
    <location>
        <begin position="9"/>
        <end position="28"/>
    </location>
</feature>
<keyword evidence="1" id="KW-1133">Transmembrane helix</keyword>
<keyword evidence="1" id="KW-0812">Transmembrane</keyword>
<proteinExistence type="predicted"/>
<evidence type="ECO:0000256" key="1">
    <source>
        <dbReference type="SAM" id="Phobius"/>
    </source>
</evidence>
<feature type="transmembrane region" description="Helical" evidence="1">
    <location>
        <begin position="40"/>
        <end position="62"/>
    </location>
</feature>
<organism evidence="2 3">
    <name type="scientific">Halomarina oriensis</name>
    <dbReference type="NCBI Taxonomy" id="671145"/>
    <lineage>
        <taxon>Archaea</taxon>
        <taxon>Methanobacteriati</taxon>
        <taxon>Methanobacteriota</taxon>
        <taxon>Stenosarchaea group</taxon>
        <taxon>Halobacteria</taxon>
        <taxon>Halobacteriales</taxon>
        <taxon>Natronomonadaceae</taxon>
        <taxon>Halomarina</taxon>
    </lineage>
</organism>
<evidence type="ECO:0000313" key="2">
    <source>
        <dbReference type="EMBL" id="MWG35888.1"/>
    </source>
</evidence>
<keyword evidence="1" id="KW-0472">Membrane</keyword>
<protein>
    <submittedName>
        <fullName evidence="2">Uncharacterized protein</fullName>
    </submittedName>
</protein>
<reference evidence="2 3" key="1">
    <citation type="submission" date="2019-12" db="EMBL/GenBank/DDBJ databases">
        <title>Halocatena pleomorpha gen. nov. sp. nov., an extremely halophilic archaeon of family Halobacteriaceae isolated from saltpan soil.</title>
        <authorList>
            <person name="Pal Y."/>
            <person name="Verma A."/>
            <person name="Krishnamurthi S."/>
            <person name="Kumar P."/>
        </authorList>
    </citation>
    <scope>NUCLEOTIDE SEQUENCE [LARGE SCALE GENOMIC DNA]</scope>
    <source>
        <strain evidence="2 3">JCM 16495</strain>
    </source>
</reference>
<keyword evidence="3" id="KW-1185">Reference proteome</keyword>
<comment type="caution">
    <text evidence="2">The sequence shown here is derived from an EMBL/GenBank/DDBJ whole genome shotgun (WGS) entry which is preliminary data.</text>
</comment>
<accession>A0A6B0GVY3</accession>
<gene>
    <name evidence="2" type="ORF">GQS65_15585</name>
</gene>
<name>A0A6B0GVY3_9EURY</name>
<dbReference type="Proteomes" id="UP000451471">
    <property type="component" value="Unassembled WGS sequence"/>
</dbReference>
<dbReference type="AlphaFoldDB" id="A0A6B0GVY3"/>
<dbReference type="EMBL" id="WSZK01000028">
    <property type="protein sequence ID" value="MWG35888.1"/>
    <property type="molecule type" value="Genomic_DNA"/>
</dbReference>